<comment type="caution">
    <text evidence="2">The sequence shown here is derived from an EMBL/GenBank/DDBJ whole genome shotgun (WGS) entry which is preliminary data.</text>
</comment>
<evidence type="ECO:0000256" key="1">
    <source>
        <dbReference type="ARBA" id="ARBA00006987"/>
    </source>
</evidence>
<dbReference type="Proteomes" id="UP001198862">
    <property type="component" value="Unassembled WGS sequence"/>
</dbReference>
<dbReference type="RefSeq" id="WP_230549536.1">
    <property type="nucleotide sequence ID" value="NZ_JAJISD010000001.1"/>
</dbReference>
<reference evidence="2 3" key="1">
    <citation type="submission" date="2021-11" db="EMBL/GenBank/DDBJ databases">
        <authorList>
            <person name="Lee D.-H."/>
            <person name="Kim S.-B."/>
        </authorList>
    </citation>
    <scope>NUCLEOTIDE SEQUENCE [LARGE SCALE GENOMIC DNA]</scope>
    <source>
        <strain evidence="2 3">KCTC 52223</strain>
    </source>
</reference>
<organism evidence="2 3">
    <name type="scientific">Reyranella aquatilis</name>
    <dbReference type="NCBI Taxonomy" id="2035356"/>
    <lineage>
        <taxon>Bacteria</taxon>
        <taxon>Pseudomonadati</taxon>
        <taxon>Pseudomonadota</taxon>
        <taxon>Alphaproteobacteria</taxon>
        <taxon>Hyphomicrobiales</taxon>
        <taxon>Reyranellaceae</taxon>
        <taxon>Reyranella</taxon>
    </lineage>
</organism>
<dbReference type="Gene3D" id="3.40.190.10">
    <property type="entry name" value="Periplasmic binding protein-like II"/>
    <property type="match status" value="1"/>
</dbReference>
<dbReference type="EMBL" id="JAJISD010000001">
    <property type="protein sequence ID" value="MCC8428342.1"/>
    <property type="molecule type" value="Genomic_DNA"/>
</dbReference>
<dbReference type="InterPro" id="IPR005064">
    <property type="entry name" value="BUG"/>
</dbReference>
<name>A0ABS8KQJ5_9HYPH</name>
<sequence length="322" mass="34071">MFGRRQFAKAMGVAAFAVPAIGRAKKFPAGRVTMVVPFPAGAATDISARVYAERLSAIWGQPVVIDNKGGGNGIPAAESVARAKPDGLTLFATSAMTQVVNPAIYDKLPYDPIADFAPISRMGTSPFVLLVDRNSPINTAAELTAKLKAEPGKHNYGAGALPARVASELYKMAAGVDAVYVGYKSNPQAIPDVQSGLLTFMMIDTVNAKIAMDRGALKGLFVTDSERYAAVPAMPTAAEAGLPEVLLTTWTGFYAPKGTPAEIVDRINADLYAVSAMPEVVERLAALGGTPKLMRPAEFAAFASAEKERWGQIIRRANIKVE</sequence>
<keyword evidence="3" id="KW-1185">Reference proteome</keyword>
<dbReference type="CDD" id="cd07012">
    <property type="entry name" value="PBP2_Bug_TTT"/>
    <property type="match status" value="1"/>
</dbReference>
<dbReference type="Gene3D" id="3.40.190.150">
    <property type="entry name" value="Bordetella uptake gene, domain 1"/>
    <property type="match status" value="1"/>
</dbReference>
<dbReference type="PIRSF" id="PIRSF017082">
    <property type="entry name" value="YflP"/>
    <property type="match status" value="1"/>
</dbReference>
<gene>
    <name evidence="2" type="ORF">LJ725_05160</name>
</gene>
<evidence type="ECO:0000313" key="3">
    <source>
        <dbReference type="Proteomes" id="UP001198862"/>
    </source>
</evidence>
<evidence type="ECO:0000313" key="2">
    <source>
        <dbReference type="EMBL" id="MCC8428342.1"/>
    </source>
</evidence>
<proteinExistence type="inferred from homology"/>
<comment type="similarity">
    <text evidence="1">Belongs to the UPF0065 (bug) family.</text>
</comment>
<dbReference type="SUPFAM" id="SSF53850">
    <property type="entry name" value="Periplasmic binding protein-like II"/>
    <property type="match status" value="1"/>
</dbReference>
<protein>
    <submittedName>
        <fullName evidence="2">Tripartite tricarboxylate transporter substrate binding protein</fullName>
    </submittedName>
</protein>
<dbReference type="PANTHER" id="PTHR42928">
    <property type="entry name" value="TRICARBOXYLATE-BINDING PROTEIN"/>
    <property type="match status" value="1"/>
</dbReference>
<dbReference type="Pfam" id="PF03401">
    <property type="entry name" value="TctC"/>
    <property type="match status" value="1"/>
</dbReference>
<dbReference type="PANTHER" id="PTHR42928:SF5">
    <property type="entry name" value="BLR1237 PROTEIN"/>
    <property type="match status" value="1"/>
</dbReference>
<dbReference type="InterPro" id="IPR042100">
    <property type="entry name" value="Bug_dom1"/>
</dbReference>
<accession>A0ABS8KQJ5</accession>